<name>A0A8B6M989_METTU</name>
<dbReference type="PANTHER" id="PTHR40278:SF1">
    <property type="entry name" value="DNA UTILIZATION PROTEIN HOFN"/>
    <property type="match status" value="1"/>
</dbReference>
<keyword evidence="1" id="KW-0812">Transmembrane</keyword>
<evidence type="ECO:0000313" key="3">
    <source>
        <dbReference type="Proteomes" id="UP000485880"/>
    </source>
</evidence>
<accession>A0A8B6M989</accession>
<keyword evidence="1" id="KW-1133">Transmembrane helix</keyword>
<dbReference type="PANTHER" id="PTHR40278">
    <property type="entry name" value="DNA UTILIZATION PROTEIN HOFN"/>
    <property type="match status" value="1"/>
</dbReference>
<dbReference type="AlphaFoldDB" id="A0A8B6M989"/>
<comment type="caution">
    <text evidence="2">The sequence shown here is derived from an EMBL/GenBank/DDBJ whole genome shotgun (WGS) entry which is preliminary data.</text>
</comment>
<evidence type="ECO:0000256" key="1">
    <source>
        <dbReference type="SAM" id="Phobius"/>
    </source>
</evidence>
<reference evidence="2 3" key="1">
    <citation type="submission" date="2019-05" db="EMBL/GenBank/DDBJ databases">
        <authorList>
            <person name="Farhan Ul Haque M."/>
        </authorList>
    </citation>
    <scope>NUCLEOTIDE SEQUENCE [LARGE SCALE GENOMIC DNA]</scope>
    <source>
        <strain evidence="2">2</strain>
    </source>
</reference>
<proteinExistence type="predicted"/>
<keyword evidence="1" id="KW-0472">Membrane</keyword>
<organism evidence="2 3">
    <name type="scientific">Methylocella tundrae</name>
    <dbReference type="NCBI Taxonomy" id="227605"/>
    <lineage>
        <taxon>Bacteria</taxon>
        <taxon>Pseudomonadati</taxon>
        <taxon>Pseudomonadota</taxon>
        <taxon>Alphaproteobacteria</taxon>
        <taxon>Hyphomicrobiales</taxon>
        <taxon>Beijerinckiaceae</taxon>
        <taxon>Methylocella</taxon>
    </lineage>
</organism>
<dbReference type="InterPro" id="IPR007813">
    <property type="entry name" value="PilN"/>
</dbReference>
<dbReference type="EMBL" id="CABFMQ020000098">
    <property type="protein sequence ID" value="VTZ51412.1"/>
    <property type="molecule type" value="Genomic_DNA"/>
</dbReference>
<dbReference type="Proteomes" id="UP000485880">
    <property type="component" value="Unassembled WGS sequence"/>
</dbReference>
<evidence type="ECO:0000313" key="2">
    <source>
        <dbReference type="EMBL" id="VTZ51412.1"/>
    </source>
</evidence>
<protein>
    <submittedName>
        <fullName evidence="2">Fimbrial assembly family protein</fullName>
    </submittedName>
</protein>
<dbReference type="RefSeq" id="WP_174513232.1">
    <property type="nucleotide sequence ID" value="NZ_CABFMQ020000098.1"/>
</dbReference>
<dbReference type="InterPro" id="IPR043129">
    <property type="entry name" value="ATPase_NBD"/>
</dbReference>
<dbReference type="InterPro" id="IPR052534">
    <property type="entry name" value="Extracell_DNA_Util/SecSys_Comp"/>
</dbReference>
<sequence>MSWIHKILNRASAWIDEVAAAILAAGEALRPPRFARLVEQEDGGFLLQAASAPDASSKLTIRQRAAREKAQAELPRGAIHIVDGVIAPKDAATLAPFVSHARVEFVLRPDRFLIRPLQLPRRATDFLEGIIRAQIDRLTPWSPAEAAFGWRPSKEASGERMLVTVAATARARLAPYVNAVRGLRVQAVTISTQAPEGAAPIKVLEQKLEGVLEARRLRRGLIVLIGALAFVCVASVIFSAIAGSALEAQRDEINQSIAQRRAALHRNGDANSAAALALRQRKRDTPSAVIVYEELSRILPDDAYLTEMHIQGNKVQIVGLAHDAPELIHLIEQSPHFTHATFFAATTRSQSETAQHFSIEAHIAPVFRAPGAASQ</sequence>
<dbReference type="SUPFAM" id="SSF53067">
    <property type="entry name" value="Actin-like ATPase domain"/>
    <property type="match status" value="1"/>
</dbReference>
<dbReference type="Pfam" id="PF05137">
    <property type="entry name" value="PilN"/>
    <property type="match status" value="1"/>
</dbReference>
<feature type="transmembrane region" description="Helical" evidence="1">
    <location>
        <begin position="221"/>
        <end position="246"/>
    </location>
</feature>
<gene>
    <name evidence="2" type="ORF">MPC4_40009</name>
</gene>
<keyword evidence="3" id="KW-1185">Reference proteome</keyword>